<name>A0A6N6RGZ3_9FLAO</name>
<sequence length="607" mass="64904">MKKLLLALLGVVLFGTAFAQQPLKIDNIILRNPEKNINNGSATAEVIGGVEPYTYYWSNQSTDTTAAQAIGLTEGYPYTLRVVDAEGNEVSKEFQLEVLTVAEGFNSTFKPIVDGVASVLLGDPFAALGLYDNTIYNDAGQPAKHPNGDIRKNSIPFIVIWLIMGALFFTIRMRFINIRGFKHAIDLARGRFDEPNAPGEVTHFQALATAVSATVGLGNIAGVAVAISVGGAGATFWMIVAGLLGMSSKFVECTLGVKYRNINPDGTVSGGPMHYLKKGLAEKKMGGLGKVLAGMFAVLAIGASFGGGNMFQANQAFAQLEGQFPSLEGKGLWFGIILMILVGVVIIGGIKSIAKVTEKIVPLMALTYIIAALVIIGINFNQVGDAFTAIYDGAFNAEALRGGFIGVLIQGFRRAAFSNEAGVGSAAIAHSAVKTKHPVAEGFVALLEPFIDTVVVCTLTALVLIFTGKHLPETGTAVSGAQMTSDAFGTVIEWFPMVLVIAIFLFAFSTMISWSYYGLKAWTYFFGENKGAEYSYKLIFLFFIVVGSTISLGAVLDFSDMMILAMSFPNIAGLLIMSGDVRRDLKKYVTDLKAGKIFTSYVKKEAK</sequence>
<keyword evidence="7 8" id="KW-0472">Membrane</keyword>
<keyword evidence="8" id="KW-0769">Symport</keyword>
<evidence type="ECO:0000256" key="2">
    <source>
        <dbReference type="ARBA" id="ARBA00009261"/>
    </source>
</evidence>
<dbReference type="Pfam" id="PF01235">
    <property type="entry name" value="Na_Ala_symp"/>
    <property type="match status" value="1"/>
</dbReference>
<dbReference type="InterPro" id="IPR001463">
    <property type="entry name" value="Na/Ala_symport"/>
</dbReference>
<evidence type="ECO:0000256" key="1">
    <source>
        <dbReference type="ARBA" id="ARBA00004651"/>
    </source>
</evidence>
<evidence type="ECO:0000313" key="10">
    <source>
        <dbReference type="EMBL" id="KAB2809735.1"/>
    </source>
</evidence>
<feature type="transmembrane region" description="Helical" evidence="8">
    <location>
        <begin position="562"/>
        <end position="579"/>
    </location>
</feature>
<keyword evidence="6 8" id="KW-1133">Transmembrane helix</keyword>
<keyword evidence="3 8" id="KW-0813">Transport</keyword>
<feature type="chain" id="PRO_5026683407" evidence="9">
    <location>
        <begin position="20"/>
        <end position="607"/>
    </location>
</feature>
<comment type="subcellular location">
    <subcellularLocation>
        <location evidence="1 8">Cell membrane</location>
        <topology evidence="1 8">Multi-pass membrane protein</topology>
    </subcellularLocation>
</comment>
<protein>
    <submittedName>
        <fullName evidence="10">Amino acid carrier protein</fullName>
    </submittedName>
</protein>
<dbReference type="PANTHER" id="PTHR30330">
    <property type="entry name" value="AGSS FAMILY TRANSPORTER, SODIUM-ALANINE"/>
    <property type="match status" value="1"/>
</dbReference>
<feature type="transmembrane region" description="Helical" evidence="8">
    <location>
        <begin position="538"/>
        <end position="556"/>
    </location>
</feature>
<evidence type="ECO:0000256" key="3">
    <source>
        <dbReference type="ARBA" id="ARBA00022448"/>
    </source>
</evidence>
<dbReference type="EMBL" id="WBVO01000007">
    <property type="protein sequence ID" value="KAB2809735.1"/>
    <property type="molecule type" value="Genomic_DNA"/>
</dbReference>
<feature type="signal peptide" evidence="9">
    <location>
        <begin position="1"/>
        <end position="19"/>
    </location>
</feature>
<keyword evidence="9" id="KW-0732">Signal</keyword>
<dbReference type="GO" id="GO:0005886">
    <property type="term" value="C:plasma membrane"/>
    <property type="evidence" value="ECO:0007669"/>
    <property type="project" value="UniProtKB-SubCell"/>
</dbReference>
<dbReference type="PRINTS" id="PR00175">
    <property type="entry name" value="NAALASMPORT"/>
</dbReference>
<keyword evidence="11" id="KW-1185">Reference proteome</keyword>
<gene>
    <name evidence="10" type="ORF">F8C67_09260</name>
</gene>
<organism evidence="10 11">
    <name type="scientific">Phaeocystidibacter luteus</name>
    <dbReference type="NCBI Taxonomy" id="911197"/>
    <lineage>
        <taxon>Bacteria</taxon>
        <taxon>Pseudomonadati</taxon>
        <taxon>Bacteroidota</taxon>
        <taxon>Flavobacteriia</taxon>
        <taxon>Flavobacteriales</taxon>
        <taxon>Phaeocystidibacteraceae</taxon>
        <taxon>Phaeocystidibacter</taxon>
    </lineage>
</organism>
<dbReference type="Proteomes" id="UP000468650">
    <property type="component" value="Unassembled WGS sequence"/>
</dbReference>
<feature type="transmembrane region" description="Helical" evidence="8">
    <location>
        <begin position="331"/>
        <end position="348"/>
    </location>
</feature>
<dbReference type="GO" id="GO:0005283">
    <property type="term" value="F:amino acid:sodium symporter activity"/>
    <property type="evidence" value="ECO:0007669"/>
    <property type="project" value="InterPro"/>
</dbReference>
<dbReference type="AlphaFoldDB" id="A0A6N6RGZ3"/>
<feature type="transmembrane region" description="Helical" evidence="8">
    <location>
        <begin position="360"/>
        <end position="380"/>
    </location>
</feature>
<dbReference type="RefSeq" id="WP_151667558.1">
    <property type="nucleotide sequence ID" value="NZ_WBVO01000007.1"/>
</dbReference>
<dbReference type="NCBIfam" id="TIGR00835">
    <property type="entry name" value="agcS"/>
    <property type="match status" value="1"/>
</dbReference>
<feature type="transmembrane region" description="Helical" evidence="8">
    <location>
        <begin position="291"/>
        <end position="311"/>
    </location>
</feature>
<evidence type="ECO:0000256" key="8">
    <source>
        <dbReference type="RuleBase" id="RU363064"/>
    </source>
</evidence>
<dbReference type="PANTHER" id="PTHR30330:SF3">
    <property type="entry name" value="TRANSCRIPTIONAL REGULATOR, LRP FAMILY"/>
    <property type="match status" value="1"/>
</dbReference>
<comment type="similarity">
    <text evidence="2 8">Belongs to the alanine or glycine:cation symporter (AGCS) (TC 2.A.25) family.</text>
</comment>
<feature type="transmembrane region" description="Helical" evidence="8">
    <location>
        <begin position="494"/>
        <end position="517"/>
    </location>
</feature>
<feature type="transmembrane region" description="Helical" evidence="8">
    <location>
        <begin position="154"/>
        <end position="171"/>
    </location>
</feature>
<comment type="caution">
    <text evidence="8">Lacks conserved residue(s) required for the propagation of feature annotation.</text>
</comment>
<reference evidence="10 11" key="1">
    <citation type="submission" date="2019-09" db="EMBL/GenBank/DDBJ databases">
        <title>Genomes of family Cryomorphaceae.</title>
        <authorList>
            <person name="Bowman J.P."/>
        </authorList>
    </citation>
    <scope>NUCLEOTIDE SEQUENCE [LARGE SCALE GENOMIC DNA]</scope>
    <source>
        <strain evidence="10 11">LMG 25704</strain>
    </source>
</reference>
<dbReference type="OrthoDB" id="9804874at2"/>
<comment type="caution">
    <text evidence="10">The sequence shown here is derived from an EMBL/GenBank/DDBJ whole genome shotgun (WGS) entry which is preliminary data.</text>
</comment>
<evidence type="ECO:0000256" key="5">
    <source>
        <dbReference type="ARBA" id="ARBA00022692"/>
    </source>
</evidence>
<accession>A0A6N6RGZ3</accession>
<keyword evidence="5 8" id="KW-0812">Transmembrane</keyword>
<evidence type="ECO:0000256" key="7">
    <source>
        <dbReference type="ARBA" id="ARBA00023136"/>
    </source>
</evidence>
<dbReference type="Gene3D" id="1.20.1740.10">
    <property type="entry name" value="Amino acid/polyamine transporter I"/>
    <property type="match status" value="1"/>
</dbReference>
<proteinExistence type="inferred from homology"/>
<evidence type="ECO:0000256" key="6">
    <source>
        <dbReference type="ARBA" id="ARBA00022989"/>
    </source>
</evidence>
<keyword evidence="4 8" id="KW-1003">Cell membrane</keyword>
<evidence type="ECO:0000256" key="4">
    <source>
        <dbReference type="ARBA" id="ARBA00022475"/>
    </source>
</evidence>
<evidence type="ECO:0000313" key="11">
    <source>
        <dbReference type="Proteomes" id="UP000468650"/>
    </source>
</evidence>
<evidence type="ECO:0000256" key="9">
    <source>
        <dbReference type="SAM" id="SignalP"/>
    </source>
</evidence>